<dbReference type="AlphaFoldDB" id="A0A4Q1ZTV5"/>
<feature type="transmembrane region" description="Helical" evidence="1">
    <location>
        <begin position="56"/>
        <end position="77"/>
    </location>
</feature>
<keyword evidence="1" id="KW-1133">Transmembrane helix</keyword>
<protein>
    <submittedName>
        <fullName evidence="2">Uncharacterized protein</fullName>
    </submittedName>
</protein>
<name>A0A4Q1ZTV5_9LACO</name>
<reference evidence="2 3" key="1">
    <citation type="submission" date="2018-09" db="EMBL/GenBank/DDBJ databases">
        <title>Murine metabolic-syndrome-specific gut microbial biobank.</title>
        <authorList>
            <person name="Liu C."/>
        </authorList>
    </citation>
    <scope>NUCLEOTIDE SEQUENCE [LARGE SCALE GENOMIC DNA]</scope>
    <source>
        <strain evidence="2 3">C-30</strain>
    </source>
</reference>
<comment type="caution">
    <text evidence="2">The sequence shown here is derived from an EMBL/GenBank/DDBJ whole genome shotgun (WGS) entry which is preliminary data.</text>
</comment>
<evidence type="ECO:0000313" key="3">
    <source>
        <dbReference type="Proteomes" id="UP000289316"/>
    </source>
</evidence>
<feature type="transmembrane region" description="Helical" evidence="1">
    <location>
        <begin position="20"/>
        <end position="44"/>
    </location>
</feature>
<organism evidence="2 3">
    <name type="scientific">Ligilactobacillus murinus</name>
    <dbReference type="NCBI Taxonomy" id="1622"/>
    <lineage>
        <taxon>Bacteria</taxon>
        <taxon>Bacillati</taxon>
        <taxon>Bacillota</taxon>
        <taxon>Bacilli</taxon>
        <taxon>Lactobacillales</taxon>
        <taxon>Lactobacillaceae</taxon>
        <taxon>Ligilactobacillus</taxon>
    </lineage>
</organism>
<accession>A0A4Q1ZTV5</accession>
<evidence type="ECO:0000313" key="2">
    <source>
        <dbReference type="EMBL" id="RXV59813.1"/>
    </source>
</evidence>
<gene>
    <name evidence="2" type="ORF">D6C19_11805</name>
</gene>
<dbReference type="Proteomes" id="UP000289316">
    <property type="component" value="Unassembled WGS sequence"/>
</dbReference>
<sequence length="94" mass="9919">MYDFLTVIPMLDVLSLLKNLLNWGLGIVLVFVGGWLILVALFDLKAGLGKTGDKDFKTAGIGILIGAVGALLLYMAAQTWIGILKGAGDNIPTS</sequence>
<evidence type="ECO:0000256" key="1">
    <source>
        <dbReference type="SAM" id="Phobius"/>
    </source>
</evidence>
<keyword evidence="1" id="KW-0812">Transmembrane</keyword>
<dbReference type="RefSeq" id="WP_129303421.1">
    <property type="nucleotide sequence ID" value="NZ_QZFR01000182.1"/>
</dbReference>
<proteinExistence type="predicted"/>
<dbReference type="EMBL" id="QZFR01000182">
    <property type="protein sequence ID" value="RXV59813.1"/>
    <property type="molecule type" value="Genomic_DNA"/>
</dbReference>
<keyword evidence="1" id="KW-0472">Membrane</keyword>